<proteinExistence type="predicted"/>
<gene>
    <name evidence="4" type="ORF">F1599_04910</name>
</gene>
<sequence length="143" mass="16256">MFDSMKRHAAPCAAVLAALLLAGCGNLSKIDDRGHTAEPVWPKMDVENMTLLEGIHPDPDKLALVKPGMTKDQLYHLLGRPHFLEGFFFVREWDYLFHLQTPSGDKACQYKVLFDRDTHAQQFLWREKECEEAAKALVKKTSA</sequence>
<evidence type="ECO:0000313" key="5">
    <source>
        <dbReference type="Proteomes" id="UP000324324"/>
    </source>
</evidence>
<reference evidence="4 5" key="1">
    <citation type="submission" date="2019-09" db="EMBL/GenBank/DDBJ databases">
        <title>Isolation of a novel species in the genus Cupriavidus from patients with sepsis using whole genome sequencing.</title>
        <authorList>
            <person name="Kweon O.J."/>
            <person name="Lee M.-K."/>
        </authorList>
    </citation>
    <scope>NUCLEOTIDE SEQUENCE [LARGE SCALE GENOMIC DNA]</scope>
    <source>
        <strain evidence="4 5">MKL-01</strain>
    </source>
</reference>
<keyword evidence="2" id="KW-0472">Membrane</keyword>
<dbReference type="RefSeq" id="WP_149318041.1">
    <property type="nucleotide sequence ID" value="NZ_VWRN01000017.1"/>
</dbReference>
<dbReference type="Gene3D" id="3.30.1450.10">
    <property type="match status" value="1"/>
</dbReference>
<dbReference type="InterPro" id="IPR037873">
    <property type="entry name" value="BamE-like"/>
</dbReference>
<name>A0A5M8B4U7_9BURK</name>
<dbReference type="PROSITE" id="PS51257">
    <property type="entry name" value="PROKAR_LIPOPROTEIN"/>
    <property type="match status" value="1"/>
</dbReference>
<dbReference type="InterPro" id="IPR007450">
    <property type="entry name" value="BamE_dom"/>
</dbReference>
<protein>
    <submittedName>
        <fullName evidence="4">Outer membrane protein assembly factor BamE</fullName>
    </submittedName>
</protein>
<evidence type="ECO:0000259" key="3">
    <source>
        <dbReference type="Pfam" id="PF04355"/>
    </source>
</evidence>
<keyword evidence="1" id="KW-0732">Signal</keyword>
<dbReference type="Pfam" id="PF04355">
    <property type="entry name" value="BamE"/>
    <property type="match status" value="1"/>
</dbReference>
<keyword evidence="5" id="KW-1185">Reference proteome</keyword>
<dbReference type="GO" id="GO:0019867">
    <property type="term" value="C:outer membrane"/>
    <property type="evidence" value="ECO:0007669"/>
    <property type="project" value="InterPro"/>
</dbReference>
<evidence type="ECO:0000256" key="2">
    <source>
        <dbReference type="ARBA" id="ARBA00023136"/>
    </source>
</evidence>
<feature type="domain" description="Outer membrane protein assembly factor BamE" evidence="3">
    <location>
        <begin position="55"/>
        <end position="120"/>
    </location>
</feature>
<dbReference type="EMBL" id="VWRN01000017">
    <property type="protein sequence ID" value="KAA6129625.1"/>
    <property type="molecule type" value="Genomic_DNA"/>
</dbReference>
<organism evidence="4 5">
    <name type="scientific">Cupriavidus cauae</name>
    <dbReference type="NCBI Taxonomy" id="2608999"/>
    <lineage>
        <taxon>Bacteria</taxon>
        <taxon>Pseudomonadati</taxon>
        <taxon>Pseudomonadota</taxon>
        <taxon>Betaproteobacteria</taxon>
        <taxon>Burkholderiales</taxon>
        <taxon>Burkholderiaceae</taxon>
        <taxon>Cupriavidus</taxon>
    </lineage>
</organism>
<evidence type="ECO:0000256" key="1">
    <source>
        <dbReference type="ARBA" id="ARBA00022729"/>
    </source>
</evidence>
<accession>A0A5M8B4U7</accession>
<dbReference type="AlphaFoldDB" id="A0A5M8B4U7"/>
<dbReference type="Proteomes" id="UP000324324">
    <property type="component" value="Unassembled WGS sequence"/>
</dbReference>
<comment type="caution">
    <text evidence="4">The sequence shown here is derived from an EMBL/GenBank/DDBJ whole genome shotgun (WGS) entry which is preliminary data.</text>
</comment>
<evidence type="ECO:0000313" key="4">
    <source>
        <dbReference type="EMBL" id="KAA6129625.1"/>
    </source>
</evidence>